<dbReference type="Gene3D" id="3.30.40.10">
    <property type="entry name" value="Zinc/RING finger domain, C3HC4 (zinc finger)"/>
    <property type="match status" value="1"/>
</dbReference>
<evidence type="ECO:0000259" key="3">
    <source>
        <dbReference type="PROSITE" id="PS50089"/>
    </source>
</evidence>
<evidence type="ECO:0000313" key="4">
    <source>
        <dbReference type="EMBL" id="KAF5794861.1"/>
    </source>
</evidence>
<protein>
    <submittedName>
        <fullName evidence="5">Putative zinc finger, RING/FYVE/PHD-type</fullName>
    </submittedName>
    <submittedName>
        <fullName evidence="4">Transcription factor C2H2 family</fullName>
    </submittedName>
</protein>
<dbReference type="InterPro" id="IPR013083">
    <property type="entry name" value="Znf_RING/FYVE/PHD"/>
</dbReference>
<dbReference type="UniPathway" id="UPA00143"/>
<dbReference type="SUPFAM" id="SSF57850">
    <property type="entry name" value="RING/U-box"/>
    <property type="match status" value="1"/>
</dbReference>
<dbReference type="OrthoDB" id="8062037at2759"/>
<dbReference type="Gramene" id="mRNA:HanXRQr2_Chr08g0332951">
    <property type="protein sequence ID" value="CDS:HanXRQr2_Chr08g0332951.1"/>
    <property type="gene ID" value="HanXRQr2_Chr08g0332951"/>
</dbReference>
<keyword evidence="2" id="KW-0812">Transmembrane</keyword>
<evidence type="ECO:0000313" key="6">
    <source>
        <dbReference type="Proteomes" id="UP000215914"/>
    </source>
</evidence>
<feature type="domain" description="RING-type" evidence="3">
    <location>
        <begin position="86"/>
        <end position="128"/>
    </location>
</feature>
<dbReference type="EMBL" id="CM007897">
    <property type="protein sequence ID" value="OTG18190.1"/>
    <property type="molecule type" value="Genomic_DNA"/>
</dbReference>
<dbReference type="InParanoid" id="A0A251U4C8"/>
<evidence type="ECO:0000256" key="1">
    <source>
        <dbReference type="PROSITE-ProRule" id="PRU00175"/>
    </source>
</evidence>
<dbReference type="CDD" id="cd16461">
    <property type="entry name" value="RING-H2_EL5-like"/>
    <property type="match status" value="1"/>
</dbReference>
<keyword evidence="2" id="KW-0472">Membrane</keyword>
<dbReference type="GO" id="GO:0016567">
    <property type="term" value="P:protein ubiquitination"/>
    <property type="evidence" value="ECO:0000318"/>
    <property type="project" value="GO_Central"/>
</dbReference>
<dbReference type="InterPro" id="IPR001841">
    <property type="entry name" value="Znf_RING"/>
</dbReference>
<reference evidence="4" key="3">
    <citation type="submission" date="2020-06" db="EMBL/GenBank/DDBJ databases">
        <title>Helianthus annuus Genome sequencing and assembly Release 2.</title>
        <authorList>
            <person name="Gouzy J."/>
            <person name="Langlade N."/>
            <person name="Munos S."/>
        </authorList>
    </citation>
    <scope>NUCLEOTIDE SEQUENCE</scope>
    <source>
        <tissue evidence="4">Leaves</tissue>
    </source>
</reference>
<dbReference type="Proteomes" id="UP000215914">
    <property type="component" value="Chromosome 8"/>
</dbReference>
<feature type="transmembrane region" description="Helical" evidence="2">
    <location>
        <begin position="12"/>
        <end position="37"/>
    </location>
</feature>
<keyword evidence="1" id="KW-0862">Zinc</keyword>
<dbReference type="AlphaFoldDB" id="A0A251U4C8"/>
<keyword evidence="1" id="KW-0479">Metal-binding</keyword>
<sequence length="147" mass="16533">MAYDSNTLLTEVYIVLLFIASGALVLVLYNCISMIAWGLDRRRRQQGLVETGRQETEVKVDDYVVGHIPTHKHMKVAGSEEDEHVCAVCLSEFEEGEELRTLPKCMHSFHVPCIDMWLCSHRSCPICRVDATIVAPPSVDIMCVVDP</sequence>
<dbReference type="GO" id="GO:0008270">
    <property type="term" value="F:zinc ion binding"/>
    <property type="evidence" value="ECO:0007669"/>
    <property type="project" value="UniProtKB-KW"/>
</dbReference>
<reference evidence="4 6" key="1">
    <citation type="journal article" date="2017" name="Nature">
        <title>The sunflower genome provides insights into oil metabolism, flowering and Asterid evolution.</title>
        <authorList>
            <person name="Badouin H."/>
            <person name="Gouzy J."/>
            <person name="Grassa C.J."/>
            <person name="Murat F."/>
            <person name="Staton S.E."/>
            <person name="Cottret L."/>
            <person name="Lelandais-Briere C."/>
            <person name="Owens G.L."/>
            <person name="Carrere S."/>
            <person name="Mayjonade B."/>
            <person name="Legrand L."/>
            <person name="Gill N."/>
            <person name="Kane N.C."/>
            <person name="Bowers J.E."/>
            <person name="Hubner S."/>
            <person name="Bellec A."/>
            <person name="Berard A."/>
            <person name="Berges H."/>
            <person name="Blanchet N."/>
            <person name="Boniface M.C."/>
            <person name="Brunel D."/>
            <person name="Catrice O."/>
            <person name="Chaidir N."/>
            <person name="Claudel C."/>
            <person name="Donnadieu C."/>
            <person name="Faraut T."/>
            <person name="Fievet G."/>
            <person name="Helmstetter N."/>
            <person name="King M."/>
            <person name="Knapp S.J."/>
            <person name="Lai Z."/>
            <person name="Le Paslier M.C."/>
            <person name="Lippi Y."/>
            <person name="Lorenzon L."/>
            <person name="Mandel J.R."/>
            <person name="Marage G."/>
            <person name="Marchand G."/>
            <person name="Marquand E."/>
            <person name="Bret-Mestries E."/>
            <person name="Morien E."/>
            <person name="Nambeesan S."/>
            <person name="Nguyen T."/>
            <person name="Pegot-Espagnet P."/>
            <person name="Pouilly N."/>
            <person name="Raftis F."/>
            <person name="Sallet E."/>
            <person name="Schiex T."/>
            <person name="Thomas J."/>
            <person name="Vandecasteele C."/>
            <person name="Vares D."/>
            <person name="Vear F."/>
            <person name="Vautrin S."/>
            <person name="Crespi M."/>
            <person name="Mangin B."/>
            <person name="Burke J.M."/>
            <person name="Salse J."/>
            <person name="Munos S."/>
            <person name="Vincourt P."/>
            <person name="Rieseberg L.H."/>
            <person name="Langlade N.B."/>
        </authorList>
    </citation>
    <scope>NUCLEOTIDE SEQUENCE [LARGE SCALE GENOMIC DNA]</scope>
    <source>
        <strain evidence="6">cv. SF193</strain>
        <tissue evidence="4">Leaves</tissue>
    </source>
</reference>
<dbReference type="Pfam" id="PF13639">
    <property type="entry name" value="zf-RING_2"/>
    <property type="match status" value="1"/>
</dbReference>
<dbReference type="EMBL" id="MNCJ02000323">
    <property type="protein sequence ID" value="KAF5794861.1"/>
    <property type="molecule type" value="Genomic_DNA"/>
</dbReference>
<evidence type="ECO:0000256" key="2">
    <source>
        <dbReference type="SAM" id="Phobius"/>
    </source>
</evidence>
<gene>
    <name evidence="5" type="ORF">HannXRQ_Chr08g0220391</name>
    <name evidence="4" type="ORF">HanXRQr2_Chr08g0332951</name>
</gene>
<reference evidence="5" key="2">
    <citation type="submission" date="2017-02" db="EMBL/GenBank/DDBJ databases">
        <title>Sunflower complete genome.</title>
        <authorList>
            <person name="Langlade N."/>
            <person name="Munos S."/>
        </authorList>
    </citation>
    <scope>NUCLEOTIDE SEQUENCE [LARGE SCALE GENOMIC DNA]</scope>
    <source>
        <tissue evidence="5">Leaves</tissue>
    </source>
</reference>
<name>A0A251U4C8_HELAN</name>
<evidence type="ECO:0000313" key="5">
    <source>
        <dbReference type="EMBL" id="OTG18190.1"/>
    </source>
</evidence>
<dbReference type="PROSITE" id="PS50089">
    <property type="entry name" value="ZF_RING_2"/>
    <property type="match status" value="1"/>
</dbReference>
<dbReference type="SMART" id="SM00184">
    <property type="entry name" value="RING"/>
    <property type="match status" value="1"/>
</dbReference>
<keyword evidence="1" id="KW-0863">Zinc-finger</keyword>
<dbReference type="PANTHER" id="PTHR45676:SF177">
    <property type="entry name" value="RING-TYPE E3 UBIQUITIN TRANSFERASE"/>
    <property type="match status" value="1"/>
</dbReference>
<accession>A0A251U4C8</accession>
<dbReference type="PANTHER" id="PTHR45676">
    <property type="entry name" value="RING-H2 FINGER PROTEIN ATL51-RELATED"/>
    <property type="match status" value="1"/>
</dbReference>
<keyword evidence="2" id="KW-1133">Transmembrane helix</keyword>
<keyword evidence="6" id="KW-1185">Reference proteome</keyword>
<proteinExistence type="predicted"/>
<organism evidence="5 6">
    <name type="scientific">Helianthus annuus</name>
    <name type="common">Common sunflower</name>
    <dbReference type="NCBI Taxonomy" id="4232"/>
    <lineage>
        <taxon>Eukaryota</taxon>
        <taxon>Viridiplantae</taxon>
        <taxon>Streptophyta</taxon>
        <taxon>Embryophyta</taxon>
        <taxon>Tracheophyta</taxon>
        <taxon>Spermatophyta</taxon>
        <taxon>Magnoliopsida</taxon>
        <taxon>eudicotyledons</taxon>
        <taxon>Gunneridae</taxon>
        <taxon>Pentapetalae</taxon>
        <taxon>asterids</taxon>
        <taxon>campanulids</taxon>
        <taxon>Asterales</taxon>
        <taxon>Asteraceae</taxon>
        <taxon>Asteroideae</taxon>
        <taxon>Heliantheae alliance</taxon>
        <taxon>Heliantheae</taxon>
        <taxon>Helianthus</taxon>
    </lineage>
</organism>